<keyword evidence="1" id="KW-1185">Reference proteome</keyword>
<dbReference type="WBParaSite" id="nRc.2.0.1.t40433-RA">
    <property type="protein sequence ID" value="nRc.2.0.1.t40433-RA"/>
    <property type="gene ID" value="nRc.2.0.1.g40433"/>
</dbReference>
<evidence type="ECO:0000313" key="2">
    <source>
        <dbReference type="WBParaSite" id="nRc.2.0.1.t40433-RA"/>
    </source>
</evidence>
<sequence length="86" mass="9998">MITVPGLTHSPIELEGYIMEMFSFLGVSIEKVLGKHYPVEIKQEFKRLLQVYFNPESIDTNRIVIHCHGGQQHSKKQFLRSLVEKK</sequence>
<accession>A0A915KS07</accession>
<reference evidence="2" key="1">
    <citation type="submission" date="2022-11" db="UniProtKB">
        <authorList>
            <consortium name="WormBaseParasite"/>
        </authorList>
    </citation>
    <scope>IDENTIFICATION</scope>
</reference>
<dbReference type="Proteomes" id="UP000887565">
    <property type="component" value="Unplaced"/>
</dbReference>
<name>A0A915KS07_ROMCU</name>
<evidence type="ECO:0000313" key="1">
    <source>
        <dbReference type="Proteomes" id="UP000887565"/>
    </source>
</evidence>
<dbReference type="AlphaFoldDB" id="A0A915KS07"/>
<protein>
    <submittedName>
        <fullName evidence="2">Uncharacterized protein</fullName>
    </submittedName>
</protein>
<organism evidence="1 2">
    <name type="scientific">Romanomermis culicivorax</name>
    <name type="common">Nematode worm</name>
    <dbReference type="NCBI Taxonomy" id="13658"/>
    <lineage>
        <taxon>Eukaryota</taxon>
        <taxon>Metazoa</taxon>
        <taxon>Ecdysozoa</taxon>
        <taxon>Nematoda</taxon>
        <taxon>Enoplea</taxon>
        <taxon>Dorylaimia</taxon>
        <taxon>Mermithida</taxon>
        <taxon>Mermithoidea</taxon>
        <taxon>Mermithidae</taxon>
        <taxon>Romanomermis</taxon>
    </lineage>
</organism>
<proteinExistence type="predicted"/>